<feature type="domain" description="YHS" evidence="2">
    <location>
        <begin position="43"/>
        <end position="89"/>
    </location>
</feature>
<protein>
    <submittedName>
        <fullName evidence="3">YHS domain-containing protein</fullName>
    </submittedName>
</protein>
<dbReference type="OrthoDB" id="344729at2"/>
<evidence type="ECO:0000259" key="2">
    <source>
        <dbReference type="Pfam" id="PF04945"/>
    </source>
</evidence>
<dbReference type="RefSeq" id="WP_116007520.1">
    <property type="nucleotide sequence ID" value="NZ_QUOU01000001.1"/>
</dbReference>
<organism evidence="3 4">
    <name type="scientific">Thalassotalea euphylliae</name>
    <dbReference type="NCBI Taxonomy" id="1655234"/>
    <lineage>
        <taxon>Bacteria</taxon>
        <taxon>Pseudomonadati</taxon>
        <taxon>Pseudomonadota</taxon>
        <taxon>Gammaproteobacteria</taxon>
        <taxon>Alteromonadales</taxon>
        <taxon>Colwelliaceae</taxon>
        <taxon>Thalassotalea</taxon>
    </lineage>
</organism>
<dbReference type="EMBL" id="QUOU01000001">
    <property type="protein sequence ID" value="REL26403.1"/>
    <property type="molecule type" value="Genomic_DNA"/>
</dbReference>
<sequence>MKKFNLKTMTASLLLAASSMSFAADIDMNADANDLAIKGYDPVAYFTMGKPVNGDINYTATYKGAIYRFSSESNRDMFRADPAKFAPQYGGYCAYGVTRDKKFDTDPTAWRIIDNKLYLNLNKSVQKAWLENTQAFINQSDESWLVIKDKTVDEL</sequence>
<evidence type="ECO:0000256" key="1">
    <source>
        <dbReference type="SAM" id="SignalP"/>
    </source>
</evidence>
<evidence type="ECO:0000313" key="3">
    <source>
        <dbReference type="EMBL" id="REL26403.1"/>
    </source>
</evidence>
<feature type="chain" id="PRO_5017655552" evidence="1">
    <location>
        <begin position="24"/>
        <end position="155"/>
    </location>
</feature>
<comment type="caution">
    <text evidence="3">The sequence shown here is derived from an EMBL/GenBank/DDBJ whole genome shotgun (WGS) entry which is preliminary data.</text>
</comment>
<dbReference type="Pfam" id="PF04945">
    <property type="entry name" value="YHS"/>
    <property type="match status" value="1"/>
</dbReference>
<feature type="signal peptide" evidence="1">
    <location>
        <begin position="1"/>
        <end position="23"/>
    </location>
</feature>
<dbReference type="Proteomes" id="UP000256478">
    <property type="component" value="Unassembled WGS sequence"/>
</dbReference>
<gene>
    <name evidence="3" type="ORF">DXX93_07305</name>
</gene>
<proteinExistence type="predicted"/>
<dbReference type="AlphaFoldDB" id="A0A3E0TPN7"/>
<accession>A0A3E0TPN7</accession>
<name>A0A3E0TPN7_9GAMM</name>
<dbReference type="InterPro" id="IPR007029">
    <property type="entry name" value="YHS_dom"/>
</dbReference>
<evidence type="ECO:0000313" key="4">
    <source>
        <dbReference type="Proteomes" id="UP000256478"/>
    </source>
</evidence>
<reference evidence="3 4" key="1">
    <citation type="submission" date="2018-08" db="EMBL/GenBank/DDBJ databases">
        <title>Thalassotalea euphylliae genome.</title>
        <authorList>
            <person name="Summers S."/>
            <person name="Rice S.A."/>
            <person name="Freckelton M.L."/>
            <person name="Nedved B.T."/>
            <person name="Hadfield M.G."/>
        </authorList>
    </citation>
    <scope>NUCLEOTIDE SEQUENCE [LARGE SCALE GENOMIC DNA]</scope>
    <source>
        <strain evidence="3 4">H1</strain>
    </source>
</reference>
<keyword evidence="1" id="KW-0732">Signal</keyword>
<dbReference type="NCBIfam" id="NF041384">
    <property type="entry name" value="YHS_seleno_dom"/>
    <property type="match status" value="1"/>
</dbReference>